<comment type="caution">
    <text evidence="1">The sequence shown here is derived from an EMBL/GenBank/DDBJ whole genome shotgun (WGS) entry which is preliminary data.</text>
</comment>
<reference evidence="1" key="1">
    <citation type="journal article" date="2015" name="Nature">
        <title>Complex archaea that bridge the gap between prokaryotes and eukaryotes.</title>
        <authorList>
            <person name="Spang A."/>
            <person name="Saw J.H."/>
            <person name="Jorgensen S.L."/>
            <person name="Zaremba-Niedzwiedzka K."/>
            <person name="Martijn J."/>
            <person name="Lind A.E."/>
            <person name="van Eijk R."/>
            <person name="Schleper C."/>
            <person name="Guy L."/>
            <person name="Ettema T.J."/>
        </authorList>
    </citation>
    <scope>NUCLEOTIDE SEQUENCE</scope>
</reference>
<proteinExistence type="predicted"/>
<protein>
    <submittedName>
        <fullName evidence="1">Uncharacterized protein</fullName>
    </submittedName>
</protein>
<sequence length="68" mass="7627">MDEKVLAWMNSLPDYSNWAWECPSRYGKHHELRTEDGVYTVSGYCCTTPAGAISFISNEPGSTPERIA</sequence>
<name>A0A0F9WX52_9ZZZZ</name>
<evidence type="ECO:0000313" key="1">
    <source>
        <dbReference type="EMBL" id="KKN83593.1"/>
    </source>
</evidence>
<dbReference type="AlphaFoldDB" id="A0A0F9WX52"/>
<accession>A0A0F9WX52</accession>
<organism evidence="1">
    <name type="scientific">marine sediment metagenome</name>
    <dbReference type="NCBI Taxonomy" id="412755"/>
    <lineage>
        <taxon>unclassified sequences</taxon>
        <taxon>metagenomes</taxon>
        <taxon>ecological metagenomes</taxon>
    </lineage>
</organism>
<dbReference type="EMBL" id="LAZR01000183">
    <property type="protein sequence ID" value="KKN83593.1"/>
    <property type="molecule type" value="Genomic_DNA"/>
</dbReference>
<gene>
    <name evidence="1" type="ORF">LCGC14_0298330</name>
</gene>